<dbReference type="Pfam" id="PF13639">
    <property type="entry name" value="zf-RING_2"/>
    <property type="match status" value="1"/>
</dbReference>
<protein>
    <recommendedName>
        <fullName evidence="4">RING-type E3 ubiquitin transferase</fullName>
        <ecNumber evidence="4">2.3.2.27</ecNumber>
    </recommendedName>
</protein>
<feature type="domain" description="RING-type" evidence="14">
    <location>
        <begin position="36"/>
        <end position="76"/>
    </location>
</feature>
<keyword evidence="6" id="KW-0812">Transmembrane</keyword>
<keyword evidence="7" id="KW-0479">Metal-binding</keyword>
<gene>
    <name evidence="15" type="ORF">CIPAW_01G220400</name>
    <name evidence="16" type="ORF">I3842_01G221200</name>
</gene>
<evidence type="ECO:0000313" key="16">
    <source>
        <dbReference type="EMBL" id="KAG6733328.1"/>
    </source>
</evidence>
<dbReference type="EMBL" id="CM031825">
    <property type="protein sequence ID" value="KAG6733328.1"/>
    <property type="molecule type" value="Genomic_DNA"/>
</dbReference>
<keyword evidence="9" id="KW-0833">Ubl conjugation pathway</keyword>
<dbReference type="GO" id="GO:0008270">
    <property type="term" value="F:zinc ion binding"/>
    <property type="evidence" value="ECO:0007669"/>
    <property type="project" value="UniProtKB-KW"/>
</dbReference>
<dbReference type="AlphaFoldDB" id="A0A8T1RQU9"/>
<dbReference type="PANTHER" id="PTHR46913">
    <property type="entry name" value="RING-H2 FINGER PROTEIN ATL16"/>
    <property type="match status" value="1"/>
</dbReference>
<keyword evidence="11" id="KW-1133">Transmembrane helix</keyword>
<dbReference type="PANTHER" id="PTHR46913:SF1">
    <property type="entry name" value="RING-H2 FINGER PROTEIN ATL16"/>
    <property type="match status" value="1"/>
</dbReference>
<name>A0A8T1RQU9_CARIL</name>
<comment type="caution">
    <text evidence="15">The sequence shown here is derived from an EMBL/GenBank/DDBJ whole genome shotgun (WGS) entry which is preliminary data.</text>
</comment>
<evidence type="ECO:0000313" key="17">
    <source>
        <dbReference type="Proteomes" id="UP000811609"/>
    </source>
</evidence>
<evidence type="ECO:0000313" key="15">
    <source>
        <dbReference type="EMBL" id="KAG6669109.1"/>
    </source>
</evidence>
<evidence type="ECO:0000256" key="9">
    <source>
        <dbReference type="ARBA" id="ARBA00022786"/>
    </source>
</evidence>
<evidence type="ECO:0000256" key="4">
    <source>
        <dbReference type="ARBA" id="ARBA00012483"/>
    </source>
</evidence>
<evidence type="ECO:0000256" key="6">
    <source>
        <dbReference type="ARBA" id="ARBA00022692"/>
    </source>
</evidence>
<evidence type="ECO:0000256" key="8">
    <source>
        <dbReference type="ARBA" id="ARBA00022771"/>
    </source>
</evidence>
<dbReference type="PROSITE" id="PS50089">
    <property type="entry name" value="ZF_RING_2"/>
    <property type="match status" value="1"/>
</dbReference>
<keyword evidence="17" id="KW-1185">Reference proteome</keyword>
<dbReference type="GO" id="GO:0016020">
    <property type="term" value="C:membrane"/>
    <property type="evidence" value="ECO:0007669"/>
    <property type="project" value="UniProtKB-SubCell"/>
</dbReference>
<comment type="catalytic activity">
    <reaction evidence="1">
        <text>S-ubiquitinyl-[E2 ubiquitin-conjugating enzyme]-L-cysteine + [acceptor protein]-L-lysine = [E2 ubiquitin-conjugating enzyme]-L-cysteine + N(6)-ubiquitinyl-[acceptor protein]-L-lysine.</text>
        <dbReference type="EC" id="2.3.2.27"/>
    </reaction>
</comment>
<dbReference type="InterPro" id="IPR044600">
    <property type="entry name" value="ATL1/ATL16-like"/>
</dbReference>
<dbReference type="InterPro" id="IPR001841">
    <property type="entry name" value="Znf_RING"/>
</dbReference>
<evidence type="ECO:0000256" key="13">
    <source>
        <dbReference type="PROSITE-ProRule" id="PRU00175"/>
    </source>
</evidence>
<dbReference type="GO" id="GO:0016567">
    <property type="term" value="P:protein ubiquitination"/>
    <property type="evidence" value="ECO:0007669"/>
    <property type="project" value="InterPro"/>
</dbReference>
<evidence type="ECO:0000256" key="2">
    <source>
        <dbReference type="ARBA" id="ARBA00004167"/>
    </source>
</evidence>
<dbReference type="EC" id="2.3.2.27" evidence="4"/>
<evidence type="ECO:0000256" key="1">
    <source>
        <dbReference type="ARBA" id="ARBA00000900"/>
    </source>
</evidence>
<evidence type="ECO:0000259" key="14">
    <source>
        <dbReference type="PROSITE" id="PS50089"/>
    </source>
</evidence>
<keyword evidence="8 13" id="KW-0863">Zinc-finger</keyword>
<dbReference type="EMBL" id="CM031809">
    <property type="protein sequence ID" value="KAG6669109.1"/>
    <property type="molecule type" value="Genomic_DNA"/>
</dbReference>
<evidence type="ECO:0000256" key="3">
    <source>
        <dbReference type="ARBA" id="ARBA00004906"/>
    </source>
</evidence>
<evidence type="ECO:0000256" key="7">
    <source>
        <dbReference type="ARBA" id="ARBA00022723"/>
    </source>
</evidence>
<keyword evidence="10" id="KW-0862">Zinc</keyword>
<evidence type="ECO:0000256" key="11">
    <source>
        <dbReference type="ARBA" id="ARBA00022989"/>
    </source>
</evidence>
<reference evidence="15" key="1">
    <citation type="submission" date="2020-12" db="EMBL/GenBank/DDBJ databases">
        <title>WGS assembly of Carya illinoinensis cv. Pawnee.</title>
        <authorList>
            <person name="Platts A."/>
            <person name="Shu S."/>
            <person name="Wright S."/>
            <person name="Barry K."/>
            <person name="Edger P."/>
            <person name="Pires J.C."/>
            <person name="Schmutz J."/>
        </authorList>
    </citation>
    <scope>NUCLEOTIDE SEQUENCE</scope>
    <source>
        <tissue evidence="15">Leaf</tissue>
    </source>
</reference>
<dbReference type="GO" id="GO:0061630">
    <property type="term" value="F:ubiquitin protein ligase activity"/>
    <property type="evidence" value="ECO:0007669"/>
    <property type="project" value="UniProtKB-EC"/>
</dbReference>
<organism evidence="15 17">
    <name type="scientific">Carya illinoinensis</name>
    <name type="common">Pecan</name>
    <dbReference type="NCBI Taxonomy" id="32201"/>
    <lineage>
        <taxon>Eukaryota</taxon>
        <taxon>Viridiplantae</taxon>
        <taxon>Streptophyta</taxon>
        <taxon>Embryophyta</taxon>
        <taxon>Tracheophyta</taxon>
        <taxon>Spermatophyta</taxon>
        <taxon>Magnoliopsida</taxon>
        <taxon>eudicotyledons</taxon>
        <taxon>Gunneridae</taxon>
        <taxon>Pentapetalae</taxon>
        <taxon>rosids</taxon>
        <taxon>fabids</taxon>
        <taxon>Fagales</taxon>
        <taxon>Juglandaceae</taxon>
        <taxon>Carya</taxon>
    </lineage>
</organism>
<evidence type="ECO:0000256" key="5">
    <source>
        <dbReference type="ARBA" id="ARBA00022679"/>
    </source>
</evidence>
<dbReference type="Proteomes" id="UP000811609">
    <property type="component" value="Chromosome 1"/>
</dbReference>
<proteinExistence type="predicted"/>
<accession>A0A8T1RQU9</accession>
<comment type="subcellular location">
    <subcellularLocation>
        <location evidence="2">Membrane</location>
        <topology evidence="2">Single-pass membrane protein</topology>
    </subcellularLocation>
</comment>
<dbReference type="Proteomes" id="UP000811246">
    <property type="component" value="Chromosome 1"/>
</dbReference>
<keyword evidence="12" id="KW-0472">Membrane</keyword>
<sequence>MTRRKALVPRDLNPFLASTFKYKKRTGNTSEIDRVVCLTDFEDDECVRQLPRCKHSFHAPCIDLWLYSHSDCPLCRTPVDRLSKQIILFAVPNHSGLHMQASLK</sequence>
<comment type="pathway">
    <text evidence="3">Protein modification; protein ubiquitination.</text>
</comment>
<keyword evidence="5" id="KW-0808">Transferase</keyword>
<reference evidence="16" key="2">
    <citation type="submission" date="2021-01" db="EMBL/GenBank/DDBJ databases">
        <authorList>
            <person name="Lovell J.T."/>
            <person name="Bentley N."/>
            <person name="Bhattarai G."/>
            <person name="Jenkins J.W."/>
            <person name="Sreedasyam A."/>
            <person name="Alarcon Y."/>
            <person name="Bock C."/>
            <person name="Boston L."/>
            <person name="Carlson J."/>
            <person name="Cervantes K."/>
            <person name="Clermont K."/>
            <person name="Krom N."/>
            <person name="Kubenka K."/>
            <person name="Mamidi S."/>
            <person name="Mattison C."/>
            <person name="Monteros M."/>
            <person name="Pisani C."/>
            <person name="Plott C."/>
            <person name="Rajasekar S."/>
            <person name="Rhein H.S."/>
            <person name="Rohla C."/>
            <person name="Song M."/>
            <person name="Hilaire R.S."/>
            <person name="Shu S."/>
            <person name="Wells L."/>
            <person name="Wang X."/>
            <person name="Webber J."/>
            <person name="Heerema R.J."/>
            <person name="Klein P."/>
            <person name="Conner P."/>
            <person name="Grauke L."/>
            <person name="Grimwood J."/>
            <person name="Schmutz J."/>
            <person name="Randall J.J."/>
        </authorList>
    </citation>
    <scope>NUCLEOTIDE SEQUENCE</scope>
    <source>
        <tissue evidence="16">Leaf</tissue>
    </source>
</reference>
<evidence type="ECO:0000256" key="12">
    <source>
        <dbReference type="ARBA" id="ARBA00023136"/>
    </source>
</evidence>
<evidence type="ECO:0000256" key="10">
    <source>
        <dbReference type="ARBA" id="ARBA00022833"/>
    </source>
</evidence>